<reference evidence="2" key="1">
    <citation type="submission" date="2021-01" db="EMBL/GenBank/DDBJ databases">
        <authorList>
            <person name="Corre E."/>
            <person name="Pelletier E."/>
            <person name="Niang G."/>
            <person name="Scheremetjew M."/>
            <person name="Finn R."/>
            <person name="Kale V."/>
            <person name="Holt S."/>
            <person name="Cochrane G."/>
            <person name="Meng A."/>
            <person name="Brown T."/>
            <person name="Cohen L."/>
        </authorList>
    </citation>
    <scope>NUCLEOTIDE SEQUENCE</scope>
    <source>
        <strain evidence="2">CCMP1594</strain>
    </source>
</reference>
<protein>
    <submittedName>
        <fullName evidence="2">Uncharacterized protein</fullName>
    </submittedName>
</protein>
<evidence type="ECO:0000256" key="1">
    <source>
        <dbReference type="SAM" id="MobiDB-lite"/>
    </source>
</evidence>
<evidence type="ECO:0000313" key="2">
    <source>
        <dbReference type="EMBL" id="CAE0821672.1"/>
    </source>
</evidence>
<accession>A0A7S4G0Z5</accession>
<feature type="region of interest" description="Disordered" evidence="1">
    <location>
        <begin position="40"/>
        <end position="59"/>
    </location>
</feature>
<feature type="region of interest" description="Disordered" evidence="1">
    <location>
        <begin position="326"/>
        <end position="345"/>
    </location>
</feature>
<dbReference type="AlphaFoldDB" id="A0A7S4G0Z5"/>
<name>A0A7S4G0Z5_9EUGL</name>
<feature type="region of interest" description="Disordered" evidence="1">
    <location>
        <begin position="1"/>
        <end position="33"/>
    </location>
</feature>
<feature type="region of interest" description="Disordered" evidence="1">
    <location>
        <begin position="151"/>
        <end position="185"/>
    </location>
</feature>
<proteinExistence type="predicted"/>
<feature type="compositionally biased region" description="Pro residues" evidence="1">
    <location>
        <begin position="329"/>
        <end position="338"/>
    </location>
</feature>
<gene>
    <name evidence="2" type="ORF">EGYM00163_LOCUS32847</name>
</gene>
<organism evidence="2">
    <name type="scientific">Eutreptiella gymnastica</name>
    <dbReference type="NCBI Taxonomy" id="73025"/>
    <lineage>
        <taxon>Eukaryota</taxon>
        <taxon>Discoba</taxon>
        <taxon>Euglenozoa</taxon>
        <taxon>Euglenida</taxon>
        <taxon>Spirocuta</taxon>
        <taxon>Euglenophyceae</taxon>
        <taxon>Eutreptiales</taxon>
        <taxon>Eutreptiaceae</taxon>
        <taxon>Eutreptiella</taxon>
    </lineage>
</organism>
<sequence>MPSSHGYQAATSTTPLNNGTSSTTPLSNGYQATCSTTPLSNGYQATSSTTPLSNGYQATSSTMHLNNGYQATSSTMHLGNGCQATPSATPLGNGYQATSSLWSNAAGPIGFQTESLLRQPSTRSAVEQVNGNVSSRVRSIVDPALQTQPAPYVSSGVHRTSISTASSSPTPRILPAPTPREPSTTPAIAVTTASTGPPTTPPAITVTPSTPAKGPGPGEAAKATVPLHGDLLCAPEAPPSDGGGTPKNLSFTSDSFETLYLKGLAADVAAYDPIVQPKAKQQRLLSPAAPPTHAPRKLSFTDRSFHFLHQRGVFADQIPVYADEVRAQPQPPQPPSPQLQPMRPPRKLSFTDLSFDWLHRKGLMADEPQFLTPSEFVHVPL</sequence>
<dbReference type="EMBL" id="HBJA01094690">
    <property type="protein sequence ID" value="CAE0821672.1"/>
    <property type="molecule type" value="Transcribed_RNA"/>
</dbReference>
<feature type="compositionally biased region" description="Low complexity" evidence="1">
    <location>
        <begin position="159"/>
        <end position="171"/>
    </location>
</feature>